<dbReference type="Pfam" id="PF07732">
    <property type="entry name" value="Cu-oxidase_3"/>
    <property type="match status" value="1"/>
</dbReference>
<feature type="domain" description="Plastocyanin-like" evidence="6">
    <location>
        <begin position="88"/>
        <end position="200"/>
    </location>
</feature>
<accession>A0A4R6YA02</accession>
<evidence type="ECO:0000256" key="3">
    <source>
        <dbReference type="ARBA" id="ARBA00023002"/>
    </source>
</evidence>
<dbReference type="EMBL" id="SNZE01000004">
    <property type="protein sequence ID" value="TDR32325.1"/>
    <property type="molecule type" value="Genomic_DNA"/>
</dbReference>
<dbReference type="PANTHER" id="PTHR11709:SF2">
    <property type="entry name" value="MULTICOPPER OXIDASE LPR1"/>
    <property type="match status" value="1"/>
</dbReference>
<dbReference type="InterPro" id="IPR011707">
    <property type="entry name" value="Cu-oxidase-like_N"/>
</dbReference>
<feature type="domain" description="Plastocyanin-like" evidence="5">
    <location>
        <begin position="386"/>
        <end position="505"/>
    </location>
</feature>
<dbReference type="PROSITE" id="PS00080">
    <property type="entry name" value="MULTICOPPER_OXIDASE2"/>
    <property type="match status" value="1"/>
</dbReference>
<sequence length="506" mass="55618">MNRRDFMLKTLYSSLALGFAGGAQAQNAMSGMNHAGMRMPAADLTNAAPLASLDVLPKGLPLSTLPVLANQSSDAQLFKATLTAAPMTHEIIKGKPTTIWAYNQSAAPLLIEWTEGMTVEIELINDLPQTTTIHWHGLPVPPDQDGAPQDGVPPKGRRMYRFTLPDDCAGTYWFHPHPHGITHEQVFRGLAGVIVVKPKHKDALTDVKEVHWVVTDLKLNADGRIAENDANDVMNGREGQFLLVNGQYQPSLNVSEPVRVRLWNATNARFLNLQWLGESGQAQDLLQIGTDGGLLTAAESHSTLLVASGERVELLLSPKESKMSVHASAYNQGKMGGAKPTPATPLLSIHASPMDKGLELPAQLRAISPLGGATVTQNVVFSETMSMENGVHQMNFLLNGKKFDMQRVDFTSKEGEIEEWRVENTSDMDHPFHIHGGQFQLQRREWIDPSRGSPTAFSLAWKDTVNVKSGERVVFKMVQKHKGLRMLHCHILEHEDAGMMANLNVV</sequence>
<dbReference type="AlphaFoldDB" id="A0A4R6YA02"/>
<dbReference type="PANTHER" id="PTHR11709">
    <property type="entry name" value="MULTI-COPPER OXIDASE"/>
    <property type="match status" value="1"/>
</dbReference>
<evidence type="ECO:0000256" key="4">
    <source>
        <dbReference type="SAM" id="SignalP"/>
    </source>
</evidence>
<keyword evidence="4" id="KW-0732">Signal</keyword>
<proteinExistence type="predicted"/>
<organism evidence="7 8">
    <name type="scientific">Hydromonas duriensis</name>
    <dbReference type="NCBI Taxonomy" id="1527608"/>
    <lineage>
        <taxon>Bacteria</taxon>
        <taxon>Pseudomonadati</taxon>
        <taxon>Pseudomonadota</taxon>
        <taxon>Betaproteobacteria</taxon>
        <taxon>Burkholderiales</taxon>
        <taxon>Burkholderiaceae</taxon>
        <taxon>Hydromonas</taxon>
    </lineage>
</organism>
<evidence type="ECO:0000313" key="8">
    <source>
        <dbReference type="Proteomes" id="UP000294480"/>
    </source>
</evidence>
<feature type="signal peptide" evidence="4">
    <location>
        <begin position="1"/>
        <end position="25"/>
    </location>
</feature>
<dbReference type="GO" id="GO:0016491">
    <property type="term" value="F:oxidoreductase activity"/>
    <property type="evidence" value="ECO:0007669"/>
    <property type="project" value="UniProtKB-KW"/>
</dbReference>
<evidence type="ECO:0000256" key="2">
    <source>
        <dbReference type="ARBA" id="ARBA00022723"/>
    </source>
</evidence>
<evidence type="ECO:0000313" key="7">
    <source>
        <dbReference type="EMBL" id="TDR32325.1"/>
    </source>
</evidence>
<keyword evidence="2" id="KW-0479">Metal-binding</keyword>
<comment type="subcellular location">
    <subcellularLocation>
        <location evidence="1">Periplasm</location>
    </subcellularLocation>
</comment>
<dbReference type="Gene3D" id="2.60.40.420">
    <property type="entry name" value="Cupredoxins - blue copper proteins"/>
    <property type="match status" value="3"/>
</dbReference>
<name>A0A4R6YA02_9BURK</name>
<dbReference type="RefSeq" id="WP_133619192.1">
    <property type="nucleotide sequence ID" value="NZ_SNZE01000004.1"/>
</dbReference>
<keyword evidence="8" id="KW-1185">Reference proteome</keyword>
<keyword evidence="3" id="KW-0560">Oxidoreductase</keyword>
<dbReference type="GO" id="GO:0030288">
    <property type="term" value="C:outer membrane-bounded periplasmic space"/>
    <property type="evidence" value="ECO:0007669"/>
    <property type="project" value="TreeGrafter"/>
</dbReference>
<comment type="caution">
    <text evidence="7">The sequence shown here is derived from an EMBL/GenBank/DDBJ whole genome shotgun (WGS) entry which is preliminary data.</text>
</comment>
<dbReference type="Pfam" id="PF07731">
    <property type="entry name" value="Cu-oxidase_2"/>
    <property type="match status" value="1"/>
</dbReference>
<dbReference type="InterPro" id="IPR045087">
    <property type="entry name" value="Cu-oxidase_fam"/>
</dbReference>
<evidence type="ECO:0000256" key="1">
    <source>
        <dbReference type="ARBA" id="ARBA00004418"/>
    </source>
</evidence>
<dbReference type="GO" id="GO:0005507">
    <property type="term" value="F:copper ion binding"/>
    <property type="evidence" value="ECO:0007669"/>
    <property type="project" value="InterPro"/>
</dbReference>
<evidence type="ECO:0000259" key="5">
    <source>
        <dbReference type="Pfam" id="PF07731"/>
    </source>
</evidence>
<reference evidence="7 8" key="1">
    <citation type="submission" date="2019-03" db="EMBL/GenBank/DDBJ databases">
        <title>Genomic Encyclopedia of Type Strains, Phase IV (KMG-IV): sequencing the most valuable type-strain genomes for metagenomic binning, comparative biology and taxonomic classification.</title>
        <authorList>
            <person name="Goeker M."/>
        </authorList>
    </citation>
    <scope>NUCLEOTIDE SEQUENCE [LARGE SCALE GENOMIC DNA]</scope>
    <source>
        <strain evidence="7 8">DSM 102852</strain>
    </source>
</reference>
<feature type="chain" id="PRO_5020882044" evidence="4">
    <location>
        <begin position="26"/>
        <end position="506"/>
    </location>
</feature>
<gene>
    <name evidence="7" type="ORF">DFR44_10439</name>
</gene>
<dbReference type="Proteomes" id="UP000294480">
    <property type="component" value="Unassembled WGS sequence"/>
</dbReference>
<dbReference type="OrthoDB" id="9757546at2"/>
<dbReference type="InterPro" id="IPR002355">
    <property type="entry name" value="Cu_oxidase_Cu_BS"/>
</dbReference>
<protein>
    <submittedName>
        <fullName evidence="7">Bilirubin oxidase</fullName>
    </submittedName>
</protein>
<dbReference type="InterPro" id="IPR008972">
    <property type="entry name" value="Cupredoxin"/>
</dbReference>
<dbReference type="InterPro" id="IPR011706">
    <property type="entry name" value="Cu-oxidase_C"/>
</dbReference>
<evidence type="ECO:0000259" key="6">
    <source>
        <dbReference type="Pfam" id="PF07732"/>
    </source>
</evidence>
<dbReference type="SUPFAM" id="SSF49503">
    <property type="entry name" value="Cupredoxins"/>
    <property type="match status" value="3"/>
</dbReference>